<dbReference type="Proteomes" id="UP000584867">
    <property type="component" value="Unassembled WGS sequence"/>
</dbReference>
<protein>
    <submittedName>
        <fullName evidence="1">Uncharacterized protein</fullName>
    </submittedName>
</protein>
<dbReference type="EMBL" id="JACHIO010000002">
    <property type="protein sequence ID" value="MBB5062202.1"/>
    <property type="molecule type" value="Genomic_DNA"/>
</dbReference>
<accession>A0A7W7ZM96</accession>
<organism evidence="1 2">
    <name type="scientific">Granulicella mallensis</name>
    <dbReference type="NCBI Taxonomy" id="940614"/>
    <lineage>
        <taxon>Bacteria</taxon>
        <taxon>Pseudomonadati</taxon>
        <taxon>Acidobacteriota</taxon>
        <taxon>Terriglobia</taxon>
        <taxon>Terriglobales</taxon>
        <taxon>Acidobacteriaceae</taxon>
        <taxon>Granulicella</taxon>
    </lineage>
</organism>
<gene>
    <name evidence="1" type="ORF">HDF15_000529</name>
</gene>
<proteinExistence type="predicted"/>
<name>A0A7W7ZM96_9BACT</name>
<dbReference type="AlphaFoldDB" id="A0A7W7ZM96"/>
<evidence type="ECO:0000313" key="1">
    <source>
        <dbReference type="EMBL" id="MBB5062202.1"/>
    </source>
</evidence>
<sequence>MPIIEPNSLNANLHPSSHVMDLYKNNDKTEFLHEIFKDLAIDEFRFPTTGLDGCIGRSNCISKAYIPPAKSGSLPLAFHLNFTCVPTSFRGAELNLKITQFHLTARRSTAQKLINNNGPSILTAADSIHISRTTEWGRPNNMKSLVQALDKSEADLRAVLRKEGFDKAFMEFTVFHAKKQMTERVSRNLGTPIEITWNDSDVTFEATGTNEEE</sequence>
<comment type="caution">
    <text evidence="1">The sequence shown here is derived from an EMBL/GenBank/DDBJ whole genome shotgun (WGS) entry which is preliminary data.</text>
</comment>
<reference evidence="1 2" key="1">
    <citation type="submission" date="2020-08" db="EMBL/GenBank/DDBJ databases">
        <title>Genomic Encyclopedia of Type Strains, Phase IV (KMG-V): Genome sequencing to study the core and pangenomes of soil and plant-associated prokaryotes.</title>
        <authorList>
            <person name="Whitman W."/>
        </authorList>
    </citation>
    <scope>NUCLEOTIDE SEQUENCE [LARGE SCALE GENOMIC DNA]</scope>
    <source>
        <strain evidence="1 2">X5P3</strain>
    </source>
</reference>
<evidence type="ECO:0000313" key="2">
    <source>
        <dbReference type="Proteomes" id="UP000584867"/>
    </source>
</evidence>
<dbReference type="RefSeq" id="WP_184252702.1">
    <property type="nucleotide sequence ID" value="NZ_JACHIO010000002.1"/>
</dbReference>